<dbReference type="Gene3D" id="1.10.3730.20">
    <property type="match status" value="1"/>
</dbReference>
<evidence type="ECO:0000256" key="5">
    <source>
        <dbReference type="ARBA" id="ARBA00022989"/>
    </source>
</evidence>
<proteinExistence type="inferred from homology"/>
<keyword evidence="5 9" id="KW-1133">Transmembrane helix</keyword>
<dbReference type="FunFam" id="1.10.3730.20:FF:000001">
    <property type="entry name" value="Quaternary ammonium compound resistance transporter SugE"/>
    <property type="match status" value="1"/>
</dbReference>
<dbReference type="SUPFAM" id="SSF103481">
    <property type="entry name" value="Multidrug resistance efflux transporter EmrE"/>
    <property type="match status" value="1"/>
</dbReference>
<dbReference type="EMBL" id="JAUOQO010000007">
    <property type="protein sequence ID" value="MDO6574292.1"/>
    <property type="molecule type" value="Genomic_DNA"/>
</dbReference>
<keyword evidence="6 9" id="KW-0472">Membrane</keyword>
<dbReference type="PANTHER" id="PTHR30561">
    <property type="entry name" value="SMR FAMILY PROTON-DEPENDENT DRUG EFFLUX TRANSPORTER SUGE"/>
    <property type="match status" value="1"/>
</dbReference>
<gene>
    <name evidence="10" type="ORF">Q4528_08975</name>
</gene>
<dbReference type="InterPro" id="IPR000390">
    <property type="entry name" value="Small_drug/metabolite_transptr"/>
</dbReference>
<evidence type="ECO:0000256" key="7">
    <source>
        <dbReference type="ARBA" id="ARBA00038032"/>
    </source>
</evidence>
<accession>A0AAW7YW16</accession>
<evidence type="ECO:0000256" key="8">
    <source>
        <dbReference type="RuleBase" id="RU003942"/>
    </source>
</evidence>
<comment type="caution">
    <text evidence="10">The sequence shown here is derived from an EMBL/GenBank/DDBJ whole genome shotgun (WGS) entry which is preliminary data.</text>
</comment>
<protein>
    <submittedName>
        <fullName evidence="10">SMR family transporter</fullName>
    </submittedName>
</protein>
<keyword evidence="11" id="KW-1185">Reference proteome</keyword>
<keyword evidence="4 8" id="KW-0812">Transmembrane</keyword>
<evidence type="ECO:0000256" key="1">
    <source>
        <dbReference type="ARBA" id="ARBA00004651"/>
    </source>
</evidence>
<feature type="transmembrane region" description="Helical" evidence="9">
    <location>
        <begin position="81"/>
        <end position="100"/>
    </location>
</feature>
<dbReference type="Pfam" id="PF00893">
    <property type="entry name" value="Multi_Drug_Res"/>
    <property type="match status" value="1"/>
</dbReference>
<dbReference type="InterPro" id="IPR037185">
    <property type="entry name" value="EmrE-like"/>
</dbReference>
<dbReference type="RefSeq" id="WP_046467132.1">
    <property type="nucleotide sequence ID" value="NZ_JAUOQO010000007.1"/>
</dbReference>
<keyword evidence="2" id="KW-0813">Transport</keyword>
<evidence type="ECO:0000256" key="3">
    <source>
        <dbReference type="ARBA" id="ARBA00022475"/>
    </source>
</evidence>
<evidence type="ECO:0000256" key="9">
    <source>
        <dbReference type="SAM" id="Phobius"/>
    </source>
</evidence>
<dbReference type="Proteomes" id="UP001170310">
    <property type="component" value="Unassembled WGS sequence"/>
</dbReference>
<dbReference type="GO" id="GO:0022857">
    <property type="term" value="F:transmembrane transporter activity"/>
    <property type="evidence" value="ECO:0007669"/>
    <property type="project" value="InterPro"/>
</dbReference>
<dbReference type="InterPro" id="IPR045324">
    <property type="entry name" value="Small_multidrug_res"/>
</dbReference>
<evidence type="ECO:0000256" key="4">
    <source>
        <dbReference type="ARBA" id="ARBA00022692"/>
    </source>
</evidence>
<feature type="transmembrane region" description="Helical" evidence="9">
    <location>
        <begin position="26"/>
        <end position="44"/>
    </location>
</feature>
<organism evidence="10 11">
    <name type="scientific">Staphylococcus pasteuri_A</name>
    <dbReference type="NCBI Taxonomy" id="3062664"/>
    <lineage>
        <taxon>Bacteria</taxon>
        <taxon>Bacillati</taxon>
        <taxon>Bacillota</taxon>
        <taxon>Bacilli</taxon>
        <taxon>Bacillales</taxon>
        <taxon>Staphylococcaceae</taxon>
        <taxon>Staphylococcus</taxon>
    </lineage>
</organism>
<evidence type="ECO:0000313" key="10">
    <source>
        <dbReference type="EMBL" id="MDO6574292.1"/>
    </source>
</evidence>
<dbReference type="AlphaFoldDB" id="A0AAW7YW16"/>
<reference evidence="10" key="1">
    <citation type="submission" date="2023-07" db="EMBL/GenBank/DDBJ databases">
        <title>Genome content predicts the carbon catabolic preferences of heterotrophic bacteria.</title>
        <authorList>
            <person name="Gralka M."/>
        </authorList>
    </citation>
    <scope>NUCLEOTIDE SEQUENCE</scope>
    <source>
        <strain evidence="10">E2R20</strain>
    </source>
</reference>
<dbReference type="GO" id="GO:0005886">
    <property type="term" value="C:plasma membrane"/>
    <property type="evidence" value="ECO:0007669"/>
    <property type="project" value="UniProtKB-SubCell"/>
</dbReference>
<comment type="similarity">
    <text evidence="7 8">Belongs to the drug/metabolite transporter (DMT) superfamily. Small multidrug resistance (SMR) (TC 2.A.7.1) family.</text>
</comment>
<comment type="subcellular location">
    <subcellularLocation>
        <location evidence="1 8">Cell membrane</location>
        <topology evidence="1 8">Multi-pass membrane protein</topology>
    </subcellularLocation>
</comment>
<evidence type="ECO:0000313" key="11">
    <source>
        <dbReference type="Proteomes" id="UP001170310"/>
    </source>
</evidence>
<keyword evidence="3" id="KW-1003">Cell membrane</keyword>
<dbReference type="PANTHER" id="PTHR30561:SF7">
    <property type="entry name" value="GUANIDINIUM EFFLUX SYSTEM SUBUNIT GDNC-RELATED"/>
    <property type="match status" value="1"/>
</dbReference>
<evidence type="ECO:0000256" key="2">
    <source>
        <dbReference type="ARBA" id="ARBA00022448"/>
    </source>
</evidence>
<feature type="transmembrane region" description="Helical" evidence="9">
    <location>
        <begin position="56"/>
        <end position="75"/>
    </location>
</feature>
<name>A0AAW7YW16_9STAP</name>
<evidence type="ECO:0000256" key="6">
    <source>
        <dbReference type="ARBA" id="ARBA00023136"/>
    </source>
</evidence>
<sequence length="110" mass="12229">MKWLKVILAGLVEIIWVTGLKNTDSFISWLVTLIFIFLSFYLVIDTTKSLPVGTVYAFFVGIGAAGTVIVDMVFFNQPFTFIKLFLIILLILGIIGLKLSTNEDVEGGHQ</sequence>